<dbReference type="InterPro" id="IPR050807">
    <property type="entry name" value="TransReg_Diox_bact_type"/>
</dbReference>
<evidence type="ECO:0000313" key="4">
    <source>
        <dbReference type="Proteomes" id="UP000033869"/>
    </source>
</evidence>
<dbReference type="GO" id="GO:0003700">
    <property type="term" value="F:DNA-binding transcription factor activity"/>
    <property type="evidence" value="ECO:0007669"/>
    <property type="project" value="TreeGrafter"/>
</dbReference>
<dbReference type="InterPro" id="IPR010982">
    <property type="entry name" value="Lambda_DNA-bd_dom_sf"/>
</dbReference>
<dbReference type="Pfam" id="PF01381">
    <property type="entry name" value="HTH_3"/>
    <property type="match status" value="1"/>
</dbReference>
<evidence type="ECO:0000259" key="2">
    <source>
        <dbReference type="PROSITE" id="PS50943"/>
    </source>
</evidence>
<feature type="domain" description="HTH cro/C1-type" evidence="2">
    <location>
        <begin position="24"/>
        <end position="79"/>
    </location>
</feature>
<proteinExistence type="predicted"/>
<dbReference type="PROSITE" id="PS50943">
    <property type="entry name" value="HTH_CROC1"/>
    <property type="match status" value="1"/>
</dbReference>
<organism evidence="3 4">
    <name type="scientific">candidate division CPR2 bacterium GW2011_GWC1_41_48</name>
    <dbReference type="NCBI Taxonomy" id="1618344"/>
    <lineage>
        <taxon>Bacteria</taxon>
        <taxon>Bacteria division CPR2</taxon>
    </lineage>
</organism>
<name>A0A0G0W9Z2_UNCC2</name>
<comment type="caution">
    <text evidence="3">The sequence shown here is derived from an EMBL/GenBank/DDBJ whole genome shotgun (WGS) entry which is preliminary data.</text>
</comment>
<reference evidence="3 4" key="1">
    <citation type="journal article" date="2015" name="Nature">
        <title>rRNA introns, odd ribosomes, and small enigmatic genomes across a large radiation of phyla.</title>
        <authorList>
            <person name="Brown C.T."/>
            <person name="Hug L.A."/>
            <person name="Thomas B.C."/>
            <person name="Sharon I."/>
            <person name="Castelle C.J."/>
            <person name="Singh A."/>
            <person name="Wilkins M.J."/>
            <person name="Williams K.H."/>
            <person name="Banfield J.F."/>
        </authorList>
    </citation>
    <scope>NUCLEOTIDE SEQUENCE [LARGE SCALE GENOMIC DNA]</scope>
</reference>
<dbReference type="Proteomes" id="UP000033869">
    <property type="component" value="Unassembled WGS sequence"/>
</dbReference>
<evidence type="ECO:0000313" key="3">
    <source>
        <dbReference type="EMBL" id="KKS09785.1"/>
    </source>
</evidence>
<sequence length="82" mass="9346">MWYIISNMTNDNNETIRKELGEKIKKAREKAGLTQSEVAAAADINVSYYAQIERGEVNPSFEKLHSITKVLKLKSFDILKKS</sequence>
<dbReference type="SMART" id="SM00530">
    <property type="entry name" value="HTH_XRE"/>
    <property type="match status" value="1"/>
</dbReference>
<dbReference type="SUPFAM" id="SSF47413">
    <property type="entry name" value="lambda repressor-like DNA-binding domains"/>
    <property type="match status" value="1"/>
</dbReference>
<keyword evidence="1 3" id="KW-0238">DNA-binding</keyword>
<dbReference type="InterPro" id="IPR001387">
    <property type="entry name" value="Cro/C1-type_HTH"/>
</dbReference>
<evidence type="ECO:0000256" key="1">
    <source>
        <dbReference type="ARBA" id="ARBA00023125"/>
    </source>
</evidence>
<dbReference type="PANTHER" id="PTHR46797:SF1">
    <property type="entry name" value="METHYLPHOSPHONATE SYNTHASE"/>
    <property type="match status" value="1"/>
</dbReference>
<dbReference type="GO" id="GO:0003677">
    <property type="term" value="F:DNA binding"/>
    <property type="evidence" value="ECO:0007669"/>
    <property type="project" value="UniProtKB-KW"/>
</dbReference>
<gene>
    <name evidence="3" type="ORF">UU65_C0001G0190</name>
</gene>
<dbReference type="EMBL" id="LCBL01000001">
    <property type="protein sequence ID" value="KKS09785.1"/>
    <property type="molecule type" value="Genomic_DNA"/>
</dbReference>
<dbReference type="PANTHER" id="PTHR46797">
    <property type="entry name" value="HTH-TYPE TRANSCRIPTIONAL REGULATOR"/>
    <property type="match status" value="1"/>
</dbReference>
<dbReference type="GO" id="GO:0005829">
    <property type="term" value="C:cytosol"/>
    <property type="evidence" value="ECO:0007669"/>
    <property type="project" value="TreeGrafter"/>
</dbReference>
<dbReference type="AlphaFoldDB" id="A0A0G0W9Z2"/>
<dbReference type="CDD" id="cd00093">
    <property type="entry name" value="HTH_XRE"/>
    <property type="match status" value="1"/>
</dbReference>
<accession>A0A0G0W9Z2</accession>
<dbReference type="Gene3D" id="1.10.260.40">
    <property type="entry name" value="lambda repressor-like DNA-binding domains"/>
    <property type="match status" value="1"/>
</dbReference>
<protein>
    <submittedName>
        <fullName evidence="3">DNA-binding protein</fullName>
    </submittedName>
</protein>